<evidence type="ECO:0000313" key="3">
    <source>
        <dbReference type="Proteomes" id="UP000887013"/>
    </source>
</evidence>
<name>A0A8X6TNV6_NEPPI</name>
<dbReference type="SUPFAM" id="SSF57625">
    <property type="entry name" value="Invertebrate chitin-binding proteins"/>
    <property type="match status" value="1"/>
</dbReference>
<organism evidence="2 3">
    <name type="scientific">Nephila pilipes</name>
    <name type="common">Giant wood spider</name>
    <name type="synonym">Nephila maculata</name>
    <dbReference type="NCBI Taxonomy" id="299642"/>
    <lineage>
        <taxon>Eukaryota</taxon>
        <taxon>Metazoa</taxon>
        <taxon>Ecdysozoa</taxon>
        <taxon>Arthropoda</taxon>
        <taxon>Chelicerata</taxon>
        <taxon>Arachnida</taxon>
        <taxon>Araneae</taxon>
        <taxon>Araneomorphae</taxon>
        <taxon>Entelegynae</taxon>
        <taxon>Araneoidea</taxon>
        <taxon>Nephilidae</taxon>
        <taxon>Nephila</taxon>
    </lineage>
</organism>
<feature type="domain" description="Chitin-binding type-2" evidence="1">
    <location>
        <begin position="49"/>
        <end position="105"/>
    </location>
</feature>
<evidence type="ECO:0000259" key="1">
    <source>
        <dbReference type="PROSITE" id="PS50940"/>
    </source>
</evidence>
<gene>
    <name evidence="2" type="ORF">NPIL_168321</name>
</gene>
<dbReference type="PANTHER" id="PTHR45985">
    <property type="match status" value="1"/>
</dbReference>
<accession>A0A8X6TNV6</accession>
<dbReference type="SMART" id="SM00494">
    <property type="entry name" value="ChtBD2"/>
    <property type="match status" value="1"/>
</dbReference>
<dbReference type="OrthoDB" id="504708at2759"/>
<dbReference type="Pfam" id="PF01607">
    <property type="entry name" value="CBM_14"/>
    <property type="match status" value="1"/>
</dbReference>
<dbReference type="InterPro" id="IPR052740">
    <property type="entry name" value="CE4"/>
</dbReference>
<dbReference type="SUPFAM" id="SSF88713">
    <property type="entry name" value="Glycoside hydrolase/deacetylase"/>
    <property type="match status" value="1"/>
</dbReference>
<dbReference type="PANTHER" id="PTHR45985:SF3">
    <property type="entry name" value="CHITIN DEACETYLASE-LIKE 4"/>
    <property type="match status" value="1"/>
</dbReference>
<dbReference type="InterPro" id="IPR036508">
    <property type="entry name" value="Chitin-bd_dom_sf"/>
</dbReference>
<dbReference type="GO" id="GO:0005576">
    <property type="term" value="C:extracellular region"/>
    <property type="evidence" value="ECO:0007669"/>
    <property type="project" value="InterPro"/>
</dbReference>
<dbReference type="GO" id="GO:0008061">
    <property type="term" value="F:chitin binding"/>
    <property type="evidence" value="ECO:0007669"/>
    <property type="project" value="InterPro"/>
</dbReference>
<protein>
    <submittedName>
        <fullName evidence="2">Chitin-binding type-2 domain-containing protein</fullName>
    </submittedName>
</protein>
<dbReference type="Gene3D" id="2.170.140.10">
    <property type="entry name" value="Chitin binding domain"/>
    <property type="match status" value="1"/>
</dbReference>
<dbReference type="GO" id="GO:0005975">
    <property type="term" value="P:carbohydrate metabolic process"/>
    <property type="evidence" value="ECO:0007669"/>
    <property type="project" value="InterPro"/>
</dbReference>
<sequence>MNAKLFSNRSLHDSIMFTIHRLVGFIVVLFAVSTDAAFQISEKFKTKGKFECPMEYGVFANPTNCRRFYTCNGNVPYDTPCPTPLYFDDAKKLCVYKSKDLQCGPVPVTTPMPTTPDPNAAPSCNPTACKLPDCFCSEDGTQIPGNLLPKETPQMIILTFSGALNVLNAEPFGQLLNETRLNPNGCPIKATFFVPHEYTSYYYVQKLYGQGHEIAAQTITNRQPEDFWPKATTEEWVEEVIGMKEILHVFANVSRDDVVGMRAPFLKSGGNKMLEVIYDYGLDYDSSLASPFSEVPLWPYTFDFQHPHKCISSNCPTRSFPGIWEFPLNTYATDDETGGTCVYLDQCVFPDDPEIVYDFFVYNFLRHYTTNKAPFVMNFHVNWVTDDSKVTALDVFIDHVLEAYPDVWFVTMQQALHWMRSPMKSDLAKSFEGWKCPRTRSPGCNIPRTCRVKLYDGSRTEIRYFQVCGKCPERYPWLHNIRGTKEGKRVKDLVQKSTV</sequence>
<evidence type="ECO:0000313" key="2">
    <source>
        <dbReference type="EMBL" id="GFT28331.1"/>
    </source>
</evidence>
<proteinExistence type="predicted"/>
<comment type="caution">
    <text evidence="2">The sequence shown here is derived from an EMBL/GenBank/DDBJ whole genome shotgun (WGS) entry which is preliminary data.</text>
</comment>
<dbReference type="InterPro" id="IPR002557">
    <property type="entry name" value="Chitin-bd_dom"/>
</dbReference>
<dbReference type="EMBL" id="BMAW01060837">
    <property type="protein sequence ID" value="GFT28331.1"/>
    <property type="molecule type" value="Genomic_DNA"/>
</dbReference>
<reference evidence="2" key="1">
    <citation type="submission" date="2020-08" db="EMBL/GenBank/DDBJ databases">
        <title>Multicomponent nature underlies the extraordinary mechanical properties of spider dragline silk.</title>
        <authorList>
            <person name="Kono N."/>
            <person name="Nakamura H."/>
            <person name="Mori M."/>
            <person name="Yoshida Y."/>
            <person name="Ohtoshi R."/>
            <person name="Malay A.D."/>
            <person name="Moran D.A.P."/>
            <person name="Tomita M."/>
            <person name="Numata K."/>
            <person name="Arakawa K."/>
        </authorList>
    </citation>
    <scope>NUCLEOTIDE SEQUENCE</scope>
</reference>
<dbReference type="Proteomes" id="UP000887013">
    <property type="component" value="Unassembled WGS sequence"/>
</dbReference>
<dbReference type="PROSITE" id="PS50940">
    <property type="entry name" value="CHIT_BIND_II"/>
    <property type="match status" value="1"/>
</dbReference>
<dbReference type="AlphaFoldDB" id="A0A8X6TNV6"/>
<dbReference type="Gene3D" id="3.20.20.370">
    <property type="entry name" value="Glycoside hydrolase/deacetylase"/>
    <property type="match status" value="1"/>
</dbReference>
<keyword evidence="3" id="KW-1185">Reference proteome</keyword>
<dbReference type="InterPro" id="IPR011330">
    <property type="entry name" value="Glyco_hydro/deAcase_b/a-brl"/>
</dbReference>